<sequence length="158" mass="17011">MASTLSSSSFSASSLQSSSYNAGLRRLSIRPPSLLTFRSPRPGPFNVKALSAPTLTQDDLKKLAADKAVEYVRSGMVHGLGTGSTAAFVVSKLGELLKSSQLTDIVEVPPRRGRRSRHGGWGFLSRSSMTTPSSIWPLMGPMRWTQTSTWSRGGAAHF</sequence>
<dbReference type="PANTHER" id="PTHR43748:SF3">
    <property type="entry name" value="RIBOSE-5-PHOSPHATE ISOMERASE 3, CHLOROPLASTIC-RELATED"/>
    <property type="match status" value="1"/>
</dbReference>
<evidence type="ECO:0000313" key="3">
    <source>
        <dbReference type="EMBL" id="KAK4759368.1"/>
    </source>
</evidence>
<evidence type="ECO:0000313" key="4">
    <source>
        <dbReference type="Proteomes" id="UP001345219"/>
    </source>
</evidence>
<dbReference type="InterPro" id="IPR037171">
    <property type="entry name" value="NagB/RpiA_transferase-like"/>
</dbReference>
<evidence type="ECO:0008006" key="5">
    <source>
        <dbReference type="Google" id="ProtNLM"/>
    </source>
</evidence>
<comment type="catalytic activity">
    <reaction evidence="1">
        <text>aldehydo-D-ribose 5-phosphate = D-ribulose 5-phosphate</text>
        <dbReference type="Rhea" id="RHEA:14657"/>
        <dbReference type="ChEBI" id="CHEBI:58121"/>
        <dbReference type="ChEBI" id="CHEBI:58273"/>
        <dbReference type="EC" id="5.3.1.6"/>
    </reaction>
</comment>
<evidence type="ECO:0000256" key="2">
    <source>
        <dbReference type="ARBA" id="ARBA00004921"/>
    </source>
</evidence>
<name>A0AAN7K7W7_9MYRT</name>
<reference evidence="3 4" key="1">
    <citation type="journal article" date="2023" name="Hortic Res">
        <title>Pangenome of water caltrop reveals structural variations and asymmetric subgenome divergence after allopolyploidization.</title>
        <authorList>
            <person name="Zhang X."/>
            <person name="Chen Y."/>
            <person name="Wang L."/>
            <person name="Yuan Y."/>
            <person name="Fang M."/>
            <person name="Shi L."/>
            <person name="Lu R."/>
            <person name="Comes H.P."/>
            <person name="Ma Y."/>
            <person name="Chen Y."/>
            <person name="Huang G."/>
            <person name="Zhou Y."/>
            <person name="Zheng Z."/>
            <person name="Qiu Y."/>
        </authorList>
    </citation>
    <scope>NUCLEOTIDE SEQUENCE [LARGE SCALE GENOMIC DNA]</scope>
    <source>
        <tissue evidence="3">Roots</tissue>
    </source>
</reference>
<dbReference type="SUPFAM" id="SSF100950">
    <property type="entry name" value="NagB/RpiA/CoA transferase-like"/>
    <property type="match status" value="1"/>
</dbReference>
<organism evidence="3 4">
    <name type="scientific">Trapa incisa</name>
    <dbReference type="NCBI Taxonomy" id="236973"/>
    <lineage>
        <taxon>Eukaryota</taxon>
        <taxon>Viridiplantae</taxon>
        <taxon>Streptophyta</taxon>
        <taxon>Embryophyta</taxon>
        <taxon>Tracheophyta</taxon>
        <taxon>Spermatophyta</taxon>
        <taxon>Magnoliopsida</taxon>
        <taxon>eudicotyledons</taxon>
        <taxon>Gunneridae</taxon>
        <taxon>Pentapetalae</taxon>
        <taxon>rosids</taxon>
        <taxon>malvids</taxon>
        <taxon>Myrtales</taxon>
        <taxon>Lythraceae</taxon>
        <taxon>Trapa</taxon>
    </lineage>
</organism>
<accession>A0AAN7K7W7</accession>
<dbReference type="Proteomes" id="UP001345219">
    <property type="component" value="Chromosome 17"/>
</dbReference>
<dbReference type="EMBL" id="JAXIOK010000011">
    <property type="protein sequence ID" value="KAK4759368.1"/>
    <property type="molecule type" value="Genomic_DNA"/>
</dbReference>
<gene>
    <name evidence="3" type="ORF">SAY87_022499</name>
</gene>
<dbReference type="InterPro" id="IPR050262">
    <property type="entry name" value="Ribose-5P_isomerase"/>
</dbReference>
<dbReference type="Gene3D" id="3.40.50.1360">
    <property type="match status" value="1"/>
</dbReference>
<comment type="caution">
    <text evidence="3">The sequence shown here is derived from an EMBL/GenBank/DDBJ whole genome shotgun (WGS) entry which is preliminary data.</text>
</comment>
<dbReference type="GO" id="GO:0004751">
    <property type="term" value="F:ribose-5-phosphate isomerase activity"/>
    <property type="evidence" value="ECO:0007669"/>
    <property type="project" value="UniProtKB-EC"/>
</dbReference>
<evidence type="ECO:0000256" key="1">
    <source>
        <dbReference type="ARBA" id="ARBA00001713"/>
    </source>
</evidence>
<dbReference type="AlphaFoldDB" id="A0AAN7K7W7"/>
<keyword evidence="4" id="KW-1185">Reference proteome</keyword>
<comment type="pathway">
    <text evidence="2">Carbohydrate degradation.</text>
</comment>
<protein>
    <recommendedName>
        <fullName evidence="5">Ribose-5-phosphate isomerase</fullName>
    </recommendedName>
</protein>
<proteinExistence type="predicted"/>
<dbReference type="PANTHER" id="PTHR43748">
    <property type="entry name" value="RIBOSE-5-PHOSPHATE ISOMERASE 3, CHLOROPLASTIC-RELATED"/>
    <property type="match status" value="1"/>
</dbReference>